<dbReference type="RefSeq" id="WP_096296859.1">
    <property type="nucleotide sequence ID" value="NZ_CP023406.1"/>
</dbReference>
<dbReference type="EC" id="3.2.1.21" evidence="3"/>
<proteinExistence type="inferred from homology"/>
<evidence type="ECO:0000256" key="3">
    <source>
        <dbReference type="ARBA" id="ARBA00012744"/>
    </source>
</evidence>
<dbReference type="GO" id="GO:0008422">
    <property type="term" value="F:beta-glucosidase activity"/>
    <property type="evidence" value="ECO:0007669"/>
    <property type="project" value="UniProtKB-EC"/>
</dbReference>
<dbReference type="PROSITE" id="PS00775">
    <property type="entry name" value="GLYCOSYL_HYDROL_F3"/>
    <property type="match status" value="1"/>
</dbReference>
<keyword evidence="13" id="KW-1185">Reference proteome</keyword>
<dbReference type="InterPro" id="IPR013783">
    <property type="entry name" value="Ig-like_fold"/>
</dbReference>
<evidence type="ECO:0000259" key="11">
    <source>
        <dbReference type="SMART" id="SM01217"/>
    </source>
</evidence>
<keyword evidence="4" id="KW-0732">Signal</keyword>
<dbReference type="InterPro" id="IPR019800">
    <property type="entry name" value="Glyco_hydro_3_AS"/>
</dbReference>
<evidence type="ECO:0000256" key="10">
    <source>
        <dbReference type="RuleBase" id="RU361161"/>
    </source>
</evidence>
<dbReference type="PRINTS" id="PR00133">
    <property type="entry name" value="GLHYDRLASE3"/>
</dbReference>
<dbReference type="InterPro" id="IPR051915">
    <property type="entry name" value="Cellulose_Degrad_GH3"/>
</dbReference>
<evidence type="ECO:0000256" key="9">
    <source>
        <dbReference type="ARBA" id="ARBA00032594"/>
    </source>
</evidence>
<reference evidence="13" key="1">
    <citation type="submission" date="2017-09" db="EMBL/GenBank/DDBJ databases">
        <title>Luteimonas liuhanmingii sp.nov., isolated from the intestinal contents of Tibetan Plateau Pika in Yushu, Qinghai Province, China.</title>
        <authorList>
            <person name="Gui Z."/>
        </authorList>
    </citation>
    <scope>NUCLEOTIDE SEQUENCE [LARGE SCALE GENOMIC DNA]</scope>
    <source>
        <strain evidence="13">100111</strain>
    </source>
</reference>
<dbReference type="FunFam" id="3.20.20.300:FF:000005">
    <property type="entry name" value="Periplasmic beta-glucosidase"/>
    <property type="match status" value="1"/>
</dbReference>
<evidence type="ECO:0000256" key="2">
    <source>
        <dbReference type="ARBA" id="ARBA00005336"/>
    </source>
</evidence>
<dbReference type="KEGG" id="lum:CNR27_02895"/>
<dbReference type="InterPro" id="IPR026891">
    <property type="entry name" value="Fn3-like"/>
</dbReference>
<evidence type="ECO:0000256" key="5">
    <source>
        <dbReference type="ARBA" id="ARBA00022801"/>
    </source>
</evidence>
<evidence type="ECO:0000256" key="6">
    <source>
        <dbReference type="ARBA" id="ARBA00023295"/>
    </source>
</evidence>
<organism evidence="12 13">
    <name type="scientific">Luteimonas chenhongjianii</name>
    <dbReference type="NCBI Taxonomy" id="2006110"/>
    <lineage>
        <taxon>Bacteria</taxon>
        <taxon>Pseudomonadati</taxon>
        <taxon>Pseudomonadota</taxon>
        <taxon>Gammaproteobacteria</taxon>
        <taxon>Lysobacterales</taxon>
        <taxon>Lysobacteraceae</taxon>
        <taxon>Luteimonas</taxon>
    </lineage>
</organism>
<evidence type="ECO:0000256" key="4">
    <source>
        <dbReference type="ARBA" id="ARBA00022729"/>
    </source>
</evidence>
<dbReference type="InterPro" id="IPR001764">
    <property type="entry name" value="Glyco_hydro_3_N"/>
</dbReference>
<evidence type="ECO:0000313" key="13">
    <source>
        <dbReference type="Proteomes" id="UP000218968"/>
    </source>
</evidence>
<comment type="similarity">
    <text evidence="2 10">Belongs to the glycosyl hydrolase 3 family.</text>
</comment>
<evidence type="ECO:0000256" key="1">
    <source>
        <dbReference type="ARBA" id="ARBA00000448"/>
    </source>
</evidence>
<name>A0A290XBN8_9GAMM</name>
<protein>
    <recommendedName>
        <fullName evidence="3">beta-glucosidase</fullName>
        <ecNumber evidence="3">3.2.1.21</ecNumber>
    </recommendedName>
    <alternativeName>
        <fullName evidence="9">Beta-D-glucoside glucohydrolase</fullName>
    </alternativeName>
    <alternativeName>
        <fullName evidence="7">Cellobiase</fullName>
    </alternativeName>
    <alternativeName>
        <fullName evidence="8">Gentiobiase</fullName>
    </alternativeName>
</protein>
<evidence type="ECO:0000313" key="12">
    <source>
        <dbReference type="EMBL" id="ATD66530.1"/>
    </source>
</evidence>
<dbReference type="InterPro" id="IPR017853">
    <property type="entry name" value="GH"/>
</dbReference>
<evidence type="ECO:0000256" key="8">
    <source>
        <dbReference type="ARBA" id="ARBA00032194"/>
    </source>
</evidence>
<keyword evidence="6 10" id="KW-0326">Glycosidase</keyword>
<dbReference type="Pfam" id="PF00933">
    <property type="entry name" value="Glyco_hydro_3"/>
    <property type="match status" value="1"/>
</dbReference>
<dbReference type="AlphaFoldDB" id="A0A290XBN8"/>
<keyword evidence="5 10" id="KW-0378">Hydrolase</keyword>
<dbReference type="SUPFAM" id="SSF52279">
    <property type="entry name" value="Beta-D-glucan exohydrolase, C-terminal domain"/>
    <property type="match status" value="1"/>
</dbReference>
<dbReference type="InterPro" id="IPR036962">
    <property type="entry name" value="Glyco_hydro_3_N_sf"/>
</dbReference>
<sequence>MRLDDRLEALLAQMTLEEKIGQLGIFADMLRPFAADVNPDMNERDADELRAQIRAGRVGAVFNGVGARQGYESQRIAVEESRLGIPLLMGADVIHGMRTVFPIPLGEAASFEPALAQRTARAAAIEATACGLHWTFAPTLDIARDQRWGRVAEAAGEDVVLANAFAAARVRGFQGDDLTAHDSLLATPKHFVGYGAVMGGLDYNSVEISEGTLRDVHLPPFKAALDAGAMTVMSAFNDINGVPASAHDGLLTDLLRGEWGFKGFVVSDYTADFELVAHGFAADDREATRLSFTAGVDMSMQSGLYATHLPELVASGEVSMAAIDRGVRRVLAVKQAIGLFDDPYRSLDPQAEAALDPQALHFDLARDAARRSIVLLKNEGELLPLKKSGQRIALIGPYARDRDNLEGCWTLFGDKTLYVNLEDGLRAALDDGDALTVVDGSAMEEAIDGGIEAAVEAAREADVVLLAIGEPQGYSGEAQSRTQIIVPPAQQALAEAVAATGTPMVVLLRHGRALALQGAVRDAQAIVATWFLGTATGPAIADVLLGDYNPSARLPVSFPRDSGQQPLYYNRQRTGRPELPEMSEFKSRWREMPHSPLYPFGHGLSYTRFVYGDVQLSSDTLDWDGTLTASVTLRNDGDRAGEEVVQLYIHDRVASRVRPIRELKDFRKVALEPGAHATVSFTLRRDQLAFTTRSGAFSAEPGLFEVWIAPSSETGMAAQFTLIR</sequence>
<comment type="catalytic activity">
    <reaction evidence="1">
        <text>Hydrolysis of terminal, non-reducing beta-D-glucosyl residues with release of beta-D-glucose.</text>
        <dbReference type="EC" id="3.2.1.21"/>
    </reaction>
</comment>
<dbReference type="InterPro" id="IPR002772">
    <property type="entry name" value="Glyco_hydro_3_C"/>
</dbReference>
<dbReference type="PANTHER" id="PTHR30620:SF16">
    <property type="entry name" value="LYSOSOMAL BETA GLUCOSIDASE"/>
    <property type="match status" value="1"/>
</dbReference>
<evidence type="ECO:0000256" key="7">
    <source>
        <dbReference type="ARBA" id="ARBA00031448"/>
    </source>
</evidence>
<dbReference type="Proteomes" id="UP000218968">
    <property type="component" value="Chromosome"/>
</dbReference>
<gene>
    <name evidence="12" type="ORF">CNR27_02895</name>
</gene>
<dbReference type="SMART" id="SM01217">
    <property type="entry name" value="Fn3_like"/>
    <property type="match status" value="1"/>
</dbReference>
<dbReference type="Gene3D" id="3.20.20.300">
    <property type="entry name" value="Glycoside hydrolase, family 3, N-terminal domain"/>
    <property type="match status" value="1"/>
</dbReference>
<dbReference type="Pfam" id="PF14310">
    <property type="entry name" value="Fn3-like"/>
    <property type="match status" value="1"/>
</dbReference>
<feature type="domain" description="Fibronectin type III-like" evidence="11">
    <location>
        <begin position="643"/>
        <end position="712"/>
    </location>
</feature>
<dbReference type="Gene3D" id="3.40.50.1700">
    <property type="entry name" value="Glycoside hydrolase family 3 C-terminal domain"/>
    <property type="match status" value="1"/>
</dbReference>
<dbReference type="Gene3D" id="2.60.40.10">
    <property type="entry name" value="Immunoglobulins"/>
    <property type="match status" value="1"/>
</dbReference>
<dbReference type="FunFam" id="2.60.40.10:FF:000495">
    <property type="entry name" value="Periplasmic beta-glucosidase"/>
    <property type="match status" value="1"/>
</dbReference>
<accession>A0A290XBN8</accession>
<dbReference type="Pfam" id="PF01915">
    <property type="entry name" value="Glyco_hydro_3_C"/>
    <property type="match status" value="1"/>
</dbReference>
<dbReference type="EMBL" id="CP023406">
    <property type="protein sequence ID" value="ATD66530.1"/>
    <property type="molecule type" value="Genomic_DNA"/>
</dbReference>
<dbReference type="OrthoDB" id="9781691at2"/>
<dbReference type="InterPro" id="IPR036881">
    <property type="entry name" value="Glyco_hydro_3_C_sf"/>
</dbReference>
<dbReference type="GO" id="GO:0009251">
    <property type="term" value="P:glucan catabolic process"/>
    <property type="evidence" value="ECO:0007669"/>
    <property type="project" value="TreeGrafter"/>
</dbReference>
<dbReference type="PANTHER" id="PTHR30620">
    <property type="entry name" value="PERIPLASMIC BETA-GLUCOSIDASE-RELATED"/>
    <property type="match status" value="1"/>
</dbReference>
<dbReference type="SUPFAM" id="SSF51445">
    <property type="entry name" value="(Trans)glycosidases"/>
    <property type="match status" value="1"/>
</dbReference>